<comment type="similarity">
    <text evidence="4">Belongs to the NAD(P)-dependent epimerase/dehydratase family. GDP-mannose 4,6-dehydratase subfamily.</text>
</comment>
<evidence type="ECO:0000256" key="3">
    <source>
        <dbReference type="ARBA" id="ARBA00004912"/>
    </source>
</evidence>
<evidence type="ECO:0000256" key="6">
    <source>
        <dbReference type="ARBA" id="ARBA00022857"/>
    </source>
</evidence>
<organism evidence="12 13">
    <name type="scientific">Cuscuta campestris</name>
    <dbReference type="NCBI Taxonomy" id="132261"/>
    <lineage>
        <taxon>Eukaryota</taxon>
        <taxon>Viridiplantae</taxon>
        <taxon>Streptophyta</taxon>
        <taxon>Embryophyta</taxon>
        <taxon>Tracheophyta</taxon>
        <taxon>Spermatophyta</taxon>
        <taxon>Magnoliopsida</taxon>
        <taxon>eudicotyledons</taxon>
        <taxon>Gunneridae</taxon>
        <taxon>Pentapetalae</taxon>
        <taxon>asterids</taxon>
        <taxon>lamiids</taxon>
        <taxon>Solanales</taxon>
        <taxon>Convolvulaceae</taxon>
        <taxon>Cuscuteae</taxon>
        <taxon>Cuscuta</taxon>
        <taxon>Cuscuta subgen. Grammica</taxon>
        <taxon>Cuscuta sect. Cleistogrammica</taxon>
    </lineage>
</organism>
<dbReference type="EC" id="4.2.1.47" evidence="5"/>
<feature type="region of interest" description="Disordered" evidence="10">
    <location>
        <begin position="324"/>
        <end position="349"/>
    </location>
</feature>
<dbReference type="GO" id="GO:0008270">
    <property type="term" value="F:zinc ion binding"/>
    <property type="evidence" value="ECO:0007669"/>
    <property type="project" value="UniProtKB-KW"/>
</dbReference>
<dbReference type="CDD" id="cd05260">
    <property type="entry name" value="GDP_MD_SDR_e"/>
    <property type="match status" value="1"/>
</dbReference>
<name>A0A484NL95_9ASTE</name>
<evidence type="ECO:0000259" key="11">
    <source>
        <dbReference type="PROSITE" id="PS50158"/>
    </source>
</evidence>
<evidence type="ECO:0000256" key="1">
    <source>
        <dbReference type="ARBA" id="ARBA00000188"/>
    </source>
</evidence>
<feature type="domain" description="CCHC-type" evidence="11">
    <location>
        <begin position="359"/>
        <end position="375"/>
    </location>
</feature>
<dbReference type="InterPro" id="IPR036875">
    <property type="entry name" value="Znf_CCHC_sf"/>
</dbReference>
<dbReference type="PANTHER" id="PTHR43715:SF3">
    <property type="entry name" value="GDP-MANNOSE 4,6-DEHYDRATASE"/>
    <property type="match status" value="1"/>
</dbReference>
<dbReference type="GO" id="GO:0003676">
    <property type="term" value="F:nucleic acid binding"/>
    <property type="evidence" value="ECO:0007669"/>
    <property type="project" value="InterPro"/>
</dbReference>
<dbReference type="InterPro" id="IPR036291">
    <property type="entry name" value="NAD(P)-bd_dom_sf"/>
</dbReference>
<gene>
    <name evidence="12" type="ORF">CCAM_LOCUS42972</name>
</gene>
<evidence type="ECO:0000256" key="2">
    <source>
        <dbReference type="ARBA" id="ARBA00001937"/>
    </source>
</evidence>
<comment type="pathway">
    <text evidence="3">Nucleotide-sugar biosynthesis; GDP-L-fucose biosynthesis via de novo pathway; GDP-L-fucose from GDP-alpha-D-mannose: step 1/2.</text>
</comment>
<evidence type="ECO:0000256" key="8">
    <source>
        <dbReference type="ARBA" id="ARBA00059383"/>
    </source>
</evidence>
<proteinExistence type="inferred from homology"/>
<evidence type="ECO:0000313" key="13">
    <source>
        <dbReference type="Proteomes" id="UP000595140"/>
    </source>
</evidence>
<comment type="function">
    <text evidence="8">Catalyzes the conversion of GDP-D-mannose to GDP-4-dehydro-6-deoxy-D-mannose.</text>
</comment>
<dbReference type="Proteomes" id="UP000595140">
    <property type="component" value="Unassembled WGS sequence"/>
</dbReference>
<dbReference type="InterPro" id="IPR001878">
    <property type="entry name" value="Znf_CCHC"/>
</dbReference>
<keyword evidence="6" id="KW-0521">NADP</keyword>
<dbReference type="PROSITE" id="PS50158">
    <property type="entry name" value="ZF_CCHC"/>
    <property type="match status" value="1"/>
</dbReference>
<dbReference type="Pfam" id="PF16363">
    <property type="entry name" value="GDP_Man_Dehyd"/>
    <property type="match status" value="1"/>
</dbReference>
<dbReference type="SUPFAM" id="SSF57756">
    <property type="entry name" value="Retrovirus zinc finger-like domains"/>
    <property type="match status" value="1"/>
</dbReference>
<dbReference type="AlphaFoldDB" id="A0A484NL95"/>
<dbReference type="NCBIfam" id="TIGR01472">
    <property type="entry name" value="gmd"/>
    <property type="match status" value="1"/>
</dbReference>
<feature type="compositionally biased region" description="Polar residues" evidence="10">
    <location>
        <begin position="61"/>
        <end position="73"/>
    </location>
</feature>
<reference evidence="12 13" key="1">
    <citation type="submission" date="2018-04" db="EMBL/GenBank/DDBJ databases">
        <authorList>
            <person name="Vogel A."/>
        </authorList>
    </citation>
    <scope>NUCLEOTIDE SEQUENCE [LARGE SCALE GENOMIC DNA]</scope>
</reference>
<dbReference type="GO" id="GO:0008446">
    <property type="term" value="F:GDP-mannose 4,6-dehydratase activity"/>
    <property type="evidence" value="ECO:0007669"/>
    <property type="project" value="UniProtKB-EC"/>
</dbReference>
<protein>
    <recommendedName>
        <fullName evidence="5">GDP-mannose 4,6-dehydratase</fullName>
        <ecNumber evidence="5">4.2.1.47</ecNumber>
    </recommendedName>
</protein>
<evidence type="ECO:0000313" key="12">
    <source>
        <dbReference type="EMBL" id="VFR01197.1"/>
    </source>
</evidence>
<keyword evidence="7" id="KW-0456">Lyase</keyword>
<keyword evidence="9" id="KW-0862">Zinc</keyword>
<dbReference type="EMBL" id="OOIL02006740">
    <property type="protein sequence ID" value="VFR01197.1"/>
    <property type="molecule type" value="Genomic_DNA"/>
</dbReference>
<dbReference type="Pfam" id="PF00098">
    <property type="entry name" value="zf-CCHC"/>
    <property type="match status" value="1"/>
</dbReference>
<keyword evidence="13" id="KW-1185">Reference proteome</keyword>
<dbReference type="GO" id="GO:0042351">
    <property type="term" value="P:'de novo' GDP-L-fucose biosynthetic process"/>
    <property type="evidence" value="ECO:0007669"/>
    <property type="project" value="TreeGrafter"/>
</dbReference>
<dbReference type="Gene3D" id="4.10.60.10">
    <property type="entry name" value="Zinc finger, CCHC-type"/>
    <property type="match status" value="1"/>
</dbReference>
<dbReference type="SMART" id="SM00343">
    <property type="entry name" value="ZnF_C2HC"/>
    <property type="match status" value="1"/>
</dbReference>
<dbReference type="HAMAP" id="MF_00955">
    <property type="entry name" value="GDP_Man_dehydratase"/>
    <property type="match status" value="1"/>
</dbReference>
<evidence type="ECO:0000256" key="7">
    <source>
        <dbReference type="ARBA" id="ARBA00023239"/>
    </source>
</evidence>
<sequence>MSSEIPVETSSVAMVVPSSPLPFGASVGAATMTSFAMPSSIFGSAPRPIPGLETTGDHPVGNSNPFLGPTTASASTVNFGPNAGFPTPVNVGPNAGFPTPVNPFVGPHWATNGPFLHTPNAVGPITVPASSVQRPPKFNGTNFKMWQQKMMFFMTVLGFAEYLQQDSPQPNEANDPLVAMVNQAWYHNNYLAINIILEGLGDSLYPVYAGATLAKELWNSLNKKYQAEDASTKKFIVGKMLDYKMVDSKSVVAQAEELTVIFNKCNEEKVGVSEAFQVAAIIHKLPRSWEDFQADLKLKRTELNLEQLLTRLRIREEGLARRNGGAKANVVEHPSGSSHGGKDKKKMGPKGGVSKFAGKCYNCGITGHRSSDCRKKKPQKGKKKTTEAMCAELDNLDLCAVVTEVNLVGSNPKECAAKSRLPSLQYPFLSKSNPHSSHRISICSTISPMDSSIKSGTPAKTKIALITGITGQDGSYLTELLLSKAYEVHGLIRRSSNFNTQRINHIYIDPHNANKARMKLHYADLSDASSLRRWLDVILPDEVYNLAAQSHVAVSFEIPDYTADVVATGALRLLEAVRSHISATGRSHIKYYQAGSSEMFGSTPPPQSESTPFHPRSPYAASKCAAHWYTVNYREAYGIFACNGILFNHESPRRGENFVTRKITRAVGRIKVGLQNKLFLGNLQASRDWGFAGDYVEAMWMMLQQEEPDDYVVATEESHTVQEFLEEAFGYVGLNWKDHVEIDKRYFRPAEVDNLKGDATKAKKVLGWKPKVGFQQLVKMMVDEDVDLAKREKVLVDAGYIDAQQQP</sequence>
<evidence type="ECO:0000256" key="5">
    <source>
        <dbReference type="ARBA" id="ARBA00011989"/>
    </source>
</evidence>
<dbReference type="InterPro" id="IPR016040">
    <property type="entry name" value="NAD(P)-bd_dom"/>
</dbReference>
<dbReference type="PANTHER" id="PTHR43715">
    <property type="entry name" value="GDP-MANNOSE 4,6-DEHYDRATASE"/>
    <property type="match status" value="1"/>
</dbReference>
<dbReference type="Gene3D" id="3.40.50.720">
    <property type="entry name" value="NAD(P)-binding Rossmann-like Domain"/>
    <property type="match status" value="1"/>
</dbReference>
<comment type="cofactor">
    <cofactor evidence="2">
        <name>NADP(+)</name>
        <dbReference type="ChEBI" id="CHEBI:58349"/>
    </cofactor>
</comment>
<evidence type="ECO:0000256" key="10">
    <source>
        <dbReference type="SAM" id="MobiDB-lite"/>
    </source>
</evidence>
<feature type="region of interest" description="Disordered" evidence="10">
    <location>
        <begin position="46"/>
        <end position="73"/>
    </location>
</feature>
<dbReference type="Pfam" id="PF14223">
    <property type="entry name" value="Retrotran_gag_2"/>
    <property type="match status" value="1"/>
</dbReference>
<dbReference type="FunFam" id="3.40.50.720:FF:000102">
    <property type="entry name" value="GDP-mannose 4,6-dehydratase"/>
    <property type="match status" value="1"/>
</dbReference>
<dbReference type="OrthoDB" id="10253554at2759"/>
<keyword evidence="9" id="KW-0479">Metal-binding</keyword>
<dbReference type="Gene3D" id="3.90.25.10">
    <property type="entry name" value="UDP-galactose 4-epimerase, domain 1"/>
    <property type="match status" value="1"/>
</dbReference>
<accession>A0A484NL95</accession>
<comment type="catalytic activity">
    <reaction evidence="1">
        <text>GDP-alpha-D-mannose = GDP-4-dehydro-alpha-D-rhamnose + H2O</text>
        <dbReference type="Rhea" id="RHEA:23820"/>
        <dbReference type="ChEBI" id="CHEBI:15377"/>
        <dbReference type="ChEBI" id="CHEBI:57527"/>
        <dbReference type="ChEBI" id="CHEBI:57964"/>
        <dbReference type="EC" id="4.2.1.47"/>
    </reaction>
</comment>
<evidence type="ECO:0000256" key="4">
    <source>
        <dbReference type="ARBA" id="ARBA00009263"/>
    </source>
</evidence>
<dbReference type="InterPro" id="IPR006368">
    <property type="entry name" value="GDP_Man_deHydtase"/>
</dbReference>
<dbReference type="SUPFAM" id="SSF51735">
    <property type="entry name" value="NAD(P)-binding Rossmann-fold domains"/>
    <property type="match status" value="1"/>
</dbReference>
<evidence type="ECO:0000256" key="9">
    <source>
        <dbReference type="PROSITE-ProRule" id="PRU00047"/>
    </source>
</evidence>
<keyword evidence="9" id="KW-0863">Zinc-finger</keyword>